<feature type="chain" id="PRO_5028316264" evidence="5">
    <location>
        <begin position="27"/>
        <end position="265"/>
    </location>
</feature>
<sequence>MSQKIRLGGLALSIFAFSLFSGCASAPPHNSSLEKAQIEYDAVHQDSSVMQSAPDQIQKASSELDKAKALLKKGAPVSDVDHYAYLVRKRIAIAKEKAEADRIQAEIKKAGSRREQLRLEAKREKIARLRAQLASLKARKTNRGLVLTLGSVLFAVNKASLKPGAMKNIDKLAEFMKADSHRNVMIEGYTDNTGSPGYNKTLSEKRAEAVRDALVDKGIDSQRIVTRGYGEDYPVASNKTAAGRQQNRRVEIVISDEKGVFPKSR</sequence>
<evidence type="ECO:0000313" key="7">
    <source>
        <dbReference type="EMBL" id="HFT94186.1"/>
    </source>
</evidence>
<dbReference type="PRINTS" id="PR01021">
    <property type="entry name" value="OMPADOMAIN"/>
</dbReference>
<feature type="signal peptide" evidence="5">
    <location>
        <begin position="1"/>
        <end position="26"/>
    </location>
</feature>
<dbReference type="PRINTS" id="PR01023">
    <property type="entry name" value="NAFLGMOTY"/>
</dbReference>
<evidence type="ECO:0000256" key="2">
    <source>
        <dbReference type="ARBA" id="ARBA00023136"/>
    </source>
</evidence>
<dbReference type="InterPro" id="IPR036737">
    <property type="entry name" value="OmpA-like_sf"/>
</dbReference>
<dbReference type="PANTHER" id="PTHR30329">
    <property type="entry name" value="STATOR ELEMENT OF FLAGELLAR MOTOR COMPLEX"/>
    <property type="match status" value="1"/>
</dbReference>
<reference evidence="7" key="1">
    <citation type="journal article" date="2020" name="mSystems">
        <title>Genome- and Community-Level Interaction Insights into Carbon Utilization and Element Cycling Functions of Hydrothermarchaeota in Hydrothermal Sediment.</title>
        <authorList>
            <person name="Zhou Z."/>
            <person name="Liu Y."/>
            <person name="Xu W."/>
            <person name="Pan J."/>
            <person name="Luo Z.H."/>
            <person name="Li M."/>
        </authorList>
    </citation>
    <scope>NUCLEOTIDE SEQUENCE [LARGE SCALE GENOMIC DNA]</scope>
    <source>
        <strain evidence="7">SpSt-902</strain>
    </source>
</reference>
<dbReference type="Pfam" id="PF00691">
    <property type="entry name" value="OmpA"/>
    <property type="match status" value="1"/>
</dbReference>
<dbReference type="PANTHER" id="PTHR30329:SF20">
    <property type="entry name" value="EXPORTED PROTEIN"/>
    <property type="match status" value="1"/>
</dbReference>
<dbReference type="PROSITE" id="PS01068">
    <property type="entry name" value="OMPA_1"/>
    <property type="match status" value="1"/>
</dbReference>
<dbReference type="InterPro" id="IPR006690">
    <property type="entry name" value="OMPA-like_CS"/>
</dbReference>
<feature type="domain" description="OmpA-like" evidence="6">
    <location>
        <begin position="141"/>
        <end position="258"/>
    </location>
</feature>
<dbReference type="InterPro" id="IPR050330">
    <property type="entry name" value="Bact_OuterMem_StrucFunc"/>
</dbReference>
<dbReference type="PROSITE" id="PS51257">
    <property type="entry name" value="PROKAR_LIPOPROTEIN"/>
    <property type="match status" value="1"/>
</dbReference>
<dbReference type="InterPro" id="IPR025511">
    <property type="entry name" value="DUF4398"/>
</dbReference>
<evidence type="ECO:0000259" key="6">
    <source>
        <dbReference type="PROSITE" id="PS51123"/>
    </source>
</evidence>
<evidence type="ECO:0000256" key="1">
    <source>
        <dbReference type="ARBA" id="ARBA00004442"/>
    </source>
</evidence>
<keyword evidence="2 3" id="KW-0472">Membrane</keyword>
<gene>
    <name evidence="7" type="ORF">ENX03_09735</name>
</gene>
<dbReference type="EMBL" id="DTMM01000212">
    <property type="protein sequence ID" value="HFT94186.1"/>
    <property type="molecule type" value="Genomic_DNA"/>
</dbReference>
<dbReference type="InterPro" id="IPR006665">
    <property type="entry name" value="OmpA-like"/>
</dbReference>
<accession>A0A7C3LTR0</accession>
<dbReference type="PROSITE" id="PS51123">
    <property type="entry name" value="OMPA_2"/>
    <property type="match status" value="1"/>
</dbReference>
<dbReference type="AlphaFoldDB" id="A0A7C3LTR0"/>
<dbReference type="InterPro" id="IPR006664">
    <property type="entry name" value="OMP_bac"/>
</dbReference>
<dbReference type="Pfam" id="PF14346">
    <property type="entry name" value="DUF4398"/>
    <property type="match status" value="1"/>
</dbReference>
<evidence type="ECO:0000256" key="4">
    <source>
        <dbReference type="SAM" id="Coils"/>
    </source>
</evidence>
<keyword evidence="5" id="KW-0732">Signal</keyword>
<dbReference type="GO" id="GO:0009279">
    <property type="term" value="C:cell outer membrane"/>
    <property type="evidence" value="ECO:0007669"/>
    <property type="project" value="UniProtKB-SubCell"/>
</dbReference>
<evidence type="ECO:0000256" key="3">
    <source>
        <dbReference type="PROSITE-ProRule" id="PRU00473"/>
    </source>
</evidence>
<dbReference type="CDD" id="cd07185">
    <property type="entry name" value="OmpA_C-like"/>
    <property type="match status" value="1"/>
</dbReference>
<comment type="subcellular location">
    <subcellularLocation>
        <location evidence="1">Cell outer membrane</location>
    </subcellularLocation>
</comment>
<keyword evidence="4" id="KW-0175">Coiled coil</keyword>
<protein>
    <submittedName>
        <fullName evidence="7">DUF4398 domain-containing protein</fullName>
    </submittedName>
</protein>
<dbReference type="Gene3D" id="3.30.1330.60">
    <property type="entry name" value="OmpA-like domain"/>
    <property type="match status" value="1"/>
</dbReference>
<dbReference type="SUPFAM" id="SSF103088">
    <property type="entry name" value="OmpA-like"/>
    <property type="match status" value="1"/>
</dbReference>
<name>A0A7C3LTR0_9BACT</name>
<comment type="caution">
    <text evidence="7">The sequence shown here is derived from an EMBL/GenBank/DDBJ whole genome shotgun (WGS) entry which is preliminary data.</text>
</comment>
<organism evidence="7">
    <name type="scientific">Leptospirillum ferriphilum</name>
    <dbReference type="NCBI Taxonomy" id="178606"/>
    <lineage>
        <taxon>Bacteria</taxon>
        <taxon>Pseudomonadati</taxon>
        <taxon>Nitrospirota</taxon>
        <taxon>Nitrospiria</taxon>
        <taxon>Nitrospirales</taxon>
        <taxon>Nitrospiraceae</taxon>
        <taxon>Leptospirillum</taxon>
    </lineage>
</organism>
<evidence type="ECO:0000256" key="5">
    <source>
        <dbReference type="SAM" id="SignalP"/>
    </source>
</evidence>
<feature type="coiled-coil region" evidence="4">
    <location>
        <begin position="93"/>
        <end position="139"/>
    </location>
</feature>
<proteinExistence type="predicted"/>